<organism evidence="2 3">
    <name type="scientific">Aestuariispira insulae</name>
    <dbReference type="NCBI Taxonomy" id="1461337"/>
    <lineage>
        <taxon>Bacteria</taxon>
        <taxon>Pseudomonadati</taxon>
        <taxon>Pseudomonadota</taxon>
        <taxon>Alphaproteobacteria</taxon>
        <taxon>Rhodospirillales</taxon>
        <taxon>Kiloniellaceae</taxon>
        <taxon>Aestuariispira</taxon>
    </lineage>
</organism>
<sequence length="101" mass="10252">MSESYAIYATILGMALVTALTRFTGYWIIGKVAIKGRVAAALEAMPAAVLAAIVTPTALATGFAETVAVAVTVLLALRCHTLIAVGGGVLTVVALRFAFAG</sequence>
<evidence type="ECO:0000313" key="3">
    <source>
        <dbReference type="Proteomes" id="UP000256845"/>
    </source>
</evidence>
<keyword evidence="3" id="KW-1185">Reference proteome</keyword>
<dbReference type="RefSeq" id="WP_115936949.1">
    <property type="nucleotide sequence ID" value="NZ_QRDW01000005.1"/>
</dbReference>
<name>A0A3D9HJK2_9PROT</name>
<feature type="transmembrane region" description="Helical" evidence="1">
    <location>
        <begin position="6"/>
        <end position="29"/>
    </location>
</feature>
<keyword evidence="1" id="KW-0812">Transmembrane</keyword>
<feature type="transmembrane region" description="Helical" evidence="1">
    <location>
        <begin position="75"/>
        <end position="99"/>
    </location>
</feature>
<feature type="transmembrane region" description="Helical" evidence="1">
    <location>
        <begin position="41"/>
        <end position="63"/>
    </location>
</feature>
<dbReference type="AlphaFoldDB" id="A0A3D9HJK2"/>
<keyword evidence="1" id="KW-1133">Transmembrane helix</keyword>
<protein>
    <submittedName>
        <fullName evidence="2">Putative membrane protein</fullName>
    </submittedName>
</protein>
<gene>
    <name evidence="2" type="ORF">DFP90_10560</name>
</gene>
<proteinExistence type="predicted"/>
<evidence type="ECO:0000313" key="2">
    <source>
        <dbReference type="EMBL" id="RED49689.1"/>
    </source>
</evidence>
<dbReference type="EMBL" id="QRDW01000005">
    <property type="protein sequence ID" value="RED49689.1"/>
    <property type="molecule type" value="Genomic_DNA"/>
</dbReference>
<reference evidence="2 3" key="1">
    <citation type="submission" date="2018-07" db="EMBL/GenBank/DDBJ databases">
        <title>Genomic Encyclopedia of Type Strains, Phase III (KMG-III): the genomes of soil and plant-associated and newly described type strains.</title>
        <authorList>
            <person name="Whitman W."/>
        </authorList>
    </citation>
    <scope>NUCLEOTIDE SEQUENCE [LARGE SCALE GENOMIC DNA]</scope>
    <source>
        <strain evidence="2 3">CECT 8488</strain>
    </source>
</reference>
<dbReference type="OrthoDB" id="7359303at2"/>
<keyword evidence="1" id="KW-0472">Membrane</keyword>
<evidence type="ECO:0000256" key="1">
    <source>
        <dbReference type="SAM" id="Phobius"/>
    </source>
</evidence>
<dbReference type="Pfam" id="PF05437">
    <property type="entry name" value="AzlD"/>
    <property type="match status" value="1"/>
</dbReference>
<dbReference type="Proteomes" id="UP000256845">
    <property type="component" value="Unassembled WGS sequence"/>
</dbReference>
<accession>A0A3D9HJK2</accession>
<dbReference type="InterPro" id="IPR008407">
    <property type="entry name" value="Brnchd-chn_aa_trnsp_AzlD"/>
</dbReference>
<comment type="caution">
    <text evidence="2">The sequence shown here is derived from an EMBL/GenBank/DDBJ whole genome shotgun (WGS) entry which is preliminary data.</text>
</comment>